<evidence type="ECO:0008006" key="3">
    <source>
        <dbReference type="Google" id="ProtNLM"/>
    </source>
</evidence>
<accession>A0A327NEN6</accession>
<dbReference type="EMBL" id="QLII01000001">
    <property type="protein sequence ID" value="RAI73780.1"/>
    <property type="molecule type" value="Genomic_DNA"/>
</dbReference>
<evidence type="ECO:0000313" key="2">
    <source>
        <dbReference type="Proteomes" id="UP000249016"/>
    </source>
</evidence>
<dbReference type="InterPro" id="IPR025667">
    <property type="entry name" value="SprB_repeat"/>
</dbReference>
<dbReference type="Gene3D" id="2.60.40.740">
    <property type="match status" value="1"/>
</dbReference>
<evidence type="ECO:0000313" key="1">
    <source>
        <dbReference type="EMBL" id="RAI73780.1"/>
    </source>
</evidence>
<name>A0A327NEN6_9BACT</name>
<organism evidence="1 2">
    <name type="scientific">Spirosoma telluris</name>
    <dbReference type="NCBI Taxonomy" id="2183553"/>
    <lineage>
        <taxon>Bacteria</taxon>
        <taxon>Pseudomonadati</taxon>
        <taxon>Bacteroidota</taxon>
        <taxon>Cytophagia</taxon>
        <taxon>Cytophagales</taxon>
        <taxon>Cytophagaceae</taxon>
        <taxon>Spirosoma</taxon>
    </lineage>
</organism>
<dbReference type="Pfam" id="PF13573">
    <property type="entry name" value="SprB"/>
    <property type="match status" value="1"/>
</dbReference>
<dbReference type="Proteomes" id="UP000249016">
    <property type="component" value="Unassembled WGS sequence"/>
</dbReference>
<proteinExistence type="predicted"/>
<gene>
    <name evidence="1" type="ORF">HMF3257_04030</name>
</gene>
<reference evidence="1 2" key="1">
    <citation type="submission" date="2018-06" db="EMBL/GenBank/DDBJ databases">
        <title>Spirosoma sp. HMF3257 Genome sequencing and assembly.</title>
        <authorList>
            <person name="Kang H."/>
            <person name="Cha I."/>
            <person name="Kim H."/>
            <person name="Kang J."/>
            <person name="Joh K."/>
        </authorList>
    </citation>
    <scope>NUCLEOTIDE SEQUENCE [LARGE SCALE GENOMIC DNA]</scope>
    <source>
        <strain evidence="1 2">HMF3257</strain>
    </source>
</reference>
<comment type="caution">
    <text evidence="1">The sequence shown here is derived from an EMBL/GenBank/DDBJ whole genome shotgun (WGS) entry which is preliminary data.</text>
</comment>
<dbReference type="AlphaFoldDB" id="A0A327NEN6"/>
<protein>
    <recommendedName>
        <fullName evidence="3">Adhesin</fullName>
    </recommendedName>
</protein>
<sequence>MSYQWSNGSTSQNLSGVGAGVYTVTVRDANGCQSVQSFTITQPAEIVATLRPTNATCSTPGSISLVSVTGGNAPYTYSWSPGGSTATSLSGLSGVPTR</sequence>
<keyword evidence="2" id="KW-1185">Reference proteome</keyword>